<dbReference type="GO" id="GO:0016740">
    <property type="term" value="F:transferase activity"/>
    <property type="evidence" value="ECO:0007669"/>
    <property type="project" value="UniProtKB-KW"/>
</dbReference>
<dbReference type="Proteomes" id="UP001497516">
    <property type="component" value="Chromosome 5"/>
</dbReference>
<evidence type="ECO:0000313" key="3">
    <source>
        <dbReference type="Proteomes" id="UP001497516"/>
    </source>
</evidence>
<reference evidence="2 3" key="1">
    <citation type="submission" date="2024-04" db="EMBL/GenBank/DDBJ databases">
        <authorList>
            <person name="Fracassetti M."/>
        </authorList>
    </citation>
    <scope>NUCLEOTIDE SEQUENCE [LARGE SCALE GENOMIC DNA]</scope>
</reference>
<evidence type="ECO:0000256" key="1">
    <source>
        <dbReference type="ARBA" id="ARBA00022679"/>
    </source>
</evidence>
<dbReference type="Pfam" id="PF02458">
    <property type="entry name" value="Transferase"/>
    <property type="match status" value="1"/>
</dbReference>
<name>A0AAV2EPX8_9ROSI</name>
<dbReference type="PANTHER" id="PTHR31896">
    <property type="entry name" value="FAMILY REGULATORY PROTEIN, PUTATIVE (AFU_ORTHOLOGUE AFUA_3G14730)-RELATED"/>
    <property type="match status" value="1"/>
</dbReference>
<proteinExistence type="predicted"/>
<dbReference type="InterPro" id="IPR051283">
    <property type="entry name" value="Sec_Metabolite_Acyltrans"/>
</dbReference>
<evidence type="ECO:0000313" key="2">
    <source>
        <dbReference type="EMBL" id="CAL1387520.1"/>
    </source>
</evidence>
<protein>
    <submittedName>
        <fullName evidence="2">Uncharacterized protein</fullName>
    </submittedName>
</protein>
<dbReference type="SUPFAM" id="SSF52777">
    <property type="entry name" value="CoA-dependent acyltransferases"/>
    <property type="match status" value="1"/>
</dbReference>
<keyword evidence="3" id="KW-1185">Reference proteome</keyword>
<gene>
    <name evidence="2" type="ORF">LTRI10_LOCUS28500</name>
</gene>
<organism evidence="2 3">
    <name type="scientific">Linum trigynum</name>
    <dbReference type="NCBI Taxonomy" id="586398"/>
    <lineage>
        <taxon>Eukaryota</taxon>
        <taxon>Viridiplantae</taxon>
        <taxon>Streptophyta</taxon>
        <taxon>Embryophyta</taxon>
        <taxon>Tracheophyta</taxon>
        <taxon>Spermatophyta</taxon>
        <taxon>Magnoliopsida</taxon>
        <taxon>eudicotyledons</taxon>
        <taxon>Gunneridae</taxon>
        <taxon>Pentapetalae</taxon>
        <taxon>rosids</taxon>
        <taxon>fabids</taxon>
        <taxon>Malpighiales</taxon>
        <taxon>Linaceae</taxon>
        <taxon>Linum</taxon>
    </lineage>
</organism>
<dbReference type="EMBL" id="OZ034818">
    <property type="protein sequence ID" value="CAL1387520.1"/>
    <property type="molecule type" value="Genomic_DNA"/>
</dbReference>
<sequence>MPAAPLNSSSTPPVTLLSKRNVVPDQPSTMADLKLSASDLPMLSCHYIQKGALFSRPASSPSSASLLLLQSSLAHTLSLFPPLAGRLSTDPATGHVYITSNDAGTDFIHASAPGLSAAHILGSGRAPDFVNGFFSHDRTVSYHGHNLPLLAVQVTELTDGAVFIGCSVNHAVCDGTSFWNFYNAFARVARGVKRIPCLPDFTRYGDNPLMSSAVLRLPRGWPCVTFDKTAPFSERIFRFSREAVLKLKAVVNEKKDSAGWIGVGVGYEFDPVEMMGKQRNDPFYYSKNSNQQNKLLSNGVVLEEKEMEISSFQSLCALVWRAVARARNLSLTKTTTFRMAVNCRHRVEPKMDPLYFRNAIQSIPCHATAGKVASRGMRWLAERLNESVSAYDDAKVRSVVKDWEASPRCFPLGNLDGASMTMGSSPRFPMYDNDFGWGRPLAVRSGRANKFDGKMSAFPGREGGGTVDLEIVLAPETMAAIEADREFMQYVSS</sequence>
<dbReference type="Gene3D" id="3.30.559.10">
    <property type="entry name" value="Chloramphenicol acetyltransferase-like domain"/>
    <property type="match status" value="2"/>
</dbReference>
<dbReference type="AlphaFoldDB" id="A0AAV2EPX8"/>
<keyword evidence="1" id="KW-0808">Transferase</keyword>
<dbReference type="InterPro" id="IPR023213">
    <property type="entry name" value="CAT-like_dom_sf"/>
</dbReference>
<dbReference type="PANTHER" id="PTHR31896:SF64">
    <property type="entry name" value="TRICHOTHECENE 3-O-ACETYLTRANSFERASE"/>
    <property type="match status" value="1"/>
</dbReference>
<accession>A0AAV2EPX8</accession>